<protein>
    <recommendedName>
        <fullName evidence="1">Retrovirus-related Pol polyprotein from transposon TNT 1-94-like beta-barrel domain-containing protein</fullName>
    </recommendedName>
</protein>
<evidence type="ECO:0000313" key="2">
    <source>
        <dbReference type="EMBL" id="KYP44168.1"/>
    </source>
</evidence>
<dbReference type="Gramene" id="C.cajan_30828.t">
    <property type="protein sequence ID" value="C.cajan_30828.t.cds1"/>
    <property type="gene ID" value="C.cajan_30828"/>
</dbReference>
<organism evidence="2 4">
    <name type="scientific">Cajanus cajan</name>
    <name type="common">Pigeon pea</name>
    <name type="synonym">Cajanus indicus</name>
    <dbReference type="NCBI Taxonomy" id="3821"/>
    <lineage>
        <taxon>Eukaryota</taxon>
        <taxon>Viridiplantae</taxon>
        <taxon>Streptophyta</taxon>
        <taxon>Embryophyta</taxon>
        <taxon>Tracheophyta</taxon>
        <taxon>Spermatophyta</taxon>
        <taxon>Magnoliopsida</taxon>
        <taxon>eudicotyledons</taxon>
        <taxon>Gunneridae</taxon>
        <taxon>Pentapetalae</taxon>
        <taxon>rosids</taxon>
        <taxon>fabids</taxon>
        <taxon>Fabales</taxon>
        <taxon>Fabaceae</taxon>
        <taxon>Papilionoideae</taxon>
        <taxon>50 kb inversion clade</taxon>
        <taxon>NPAAA clade</taxon>
        <taxon>indigoferoid/millettioid clade</taxon>
        <taxon>Phaseoleae</taxon>
        <taxon>Cajanus</taxon>
    </lineage>
</organism>
<feature type="domain" description="Retrovirus-related Pol polyprotein from transposon TNT 1-94-like beta-barrel" evidence="1">
    <location>
        <begin position="7"/>
        <end position="64"/>
    </location>
</feature>
<accession>A0A151RNQ2</accession>
<dbReference type="AlphaFoldDB" id="A0A151RNQ2"/>
<name>A0A151RNQ2_CAJCA</name>
<dbReference type="InterPro" id="IPR054722">
    <property type="entry name" value="PolX-like_BBD"/>
</dbReference>
<gene>
    <name evidence="2" type="ORF">KK1_034331</name>
    <name evidence="3" type="ORF">KK1_034344</name>
</gene>
<reference evidence="2 4" key="1">
    <citation type="journal article" date="2012" name="Nat. Biotechnol.">
        <title>Draft genome sequence of pigeonpea (Cajanus cajan), an orphan legume crop of resource-poor farmers.</title>
        <authorList>
            <person name="Varshney R.K."/>
            <person name="Chen W."/>
            <person name="Li Y."/>
            <person name="Bharti A.K."/>
            <person name="Saxena R.K."/>
            <person name="Schlueter J.A."/>
            <person name="Donoghue M.T."/>
            <person name="Azam S."/>
            <person name="Fan G."/>
            <person name="Whaley A.M."/>
            <person name="Farmer A.D."/>
            <person name="Sheridan J."/>
            <person name="Iwata A."/>
            <person name="Tuteja R."/>
            <person name="Penmetsa R.V."/>
            <person name="Wu W."/>
            <person name="Upadhyaya H.D."/>
            <person name="Yang S.P."/>
            <person name="Shah T."/>
            <person name="Saxena K.B."/>
            <person name="Michael T."/>
            <person name="McCombie W.R."/>
            <person name="Yang B."/>
            <person name="Zhang G."/>
            <person name="Yang H."/>
            <person name="Wang J."/>
            <person name="Spillane C."/>
            <person name="Cook D.R."/>
            <person name="May G.D."/>
            <person name="Xu X."/>
            <person name="Jackson S.A."/>
        </authorList>
    </citation>
    <scope>NUCLEOTIDE SEQUENCE [LARGE SCALE GENOMIC DNA]</scope>
    <source>
        <strain evidence="4">cv. Asha</strain>
    </source>
</reference>
<dbReference type="EMBL" id="KQ483637">
    <property type="protein sequence ID" value="KYP44181.1"/>
    <property type="molecule type" value="Genomic_DNA"/>
</dbReference>
<evidence type="ECO:0000313" key="4">
    <source>
        <dbReference type="Proteomes" id="UP000075243"/>
    </source>
</evidence>
<proteinExistence type="predicted"/>
<dbReference type="Proteomes" id="UP000075243">
    <property type="component" value="Unassembled WGS sequence"/>
</dbReference>
<dbReference type="Pfam" id="PF22936">
    <property type="entry name" value="Pol_BBD"/>
    <property type="match status" value="1"/>
</dbReference>
<sequence length="105" mass="11528">MKGSFADFTSYKKADKGVTITVVDGNSSMVAGTGDLNLSGLKLKSVLYVPELKYNLIFASKLTKDLNCAIIFYPTHCIFQDWSSGMMIGSAKEHNGLYFVSVKIF</sequence>
<evidence type="ECO:0000259" key="1">
    <source>
        <dbReference type="Pfam" id="PF22936"/>
    </source>
</evidence>
<evidence type="ECO:0000313" key="3">
    <source>
        <dbReference type="EMBL" id="KYP44181.1"/>
    </source>
</evidence>
<dbReference type="OMA" id="SMCLSST"/>
<keyword evidence="4" id="KW-1185">Reference proteome</keyword>
<dbReference type="Gramene" id="C.cajan_30841.t">
    <property type="protein sequence ID" value="C.cajan_30841.t.cds1"/>
    <property type="gene ID" value="C.cajan_30841"/>
</dbReference>
<dbReference type="EMBL" id="KQ483637">
    <property type="protein sequence ID" value="KYP44168.1"/>
    <property type="molecule type" value="Genomic_DNA"/>
</dbReference>